<comment type="caution">
    <text evidence="2">The sequence shown here is derived from an EMBL/GenBank/DDBJ whole genome shotgun (WGS) entry which is preliminary data.</text>
</comment>
<dbReference type="Proteomes" id="UP000693946">
    <property type="component" value="Linkage Group LG3"/>
</dbReference>
<evidence type="ECO:0000313" key="3">
    <source>
        <dbReference type="Proteomes" id="UP000693946"/>
    </source>
</evidence>
<protein>
    <submittedName>
        <fullName evidence="2">Uncharacterized protein</fullName>
    </submittedName>
</protein>
<dbReference type="AlphaFoldDB" id="A0AAV6QXH3"/>
<proteinExistence type="predicted"/>
<accession>A0AAV6QXH3</accession>
<evidence type="ECO:0000256" key="1">
    <source>
        <dbReference type="SAM" id="MobiDB-lite"/>
    </source>
</evidence>
<feature type="compositionally biased region" description="Basic and acidic residues" evidence="1">
    <location>
        <begin position="1"/>
        <end position="14"/>
    </location>
</feature>
<reference evidence="2 3" key="1">
    <citation type="journal article" date="2021" name="Sci. Rep.">
        <title>Chromosome anchoring in Senegalese sole (Solea senegalensis) reveals sex-associated markers and genome rearrangements in flatfish.</title>
        <authorList>
            <person name="Guerrero-Cozar I."/>
            <person name="Gomez-Garrido J."/>
            <person name="Berbel C."/>
            <person name="Martinez-Blanch J.F."/>
            <person name="Alioto T."/>
            <person name="Claros M.G."/>
            <person name="Gagnaire P.A."/>
            <person name="Manchado M."/>
        </authorList>
    </citation>
    <scope>NUCLEOTIDE SEQUENCE [LARGE SCALE GENOMIC DNA]</scope>
    <source>
        <strain evidence="2">Sse05_10M</strain>
    </source>
</reference>
<dbReference type="EMBL" id="JAGKHQ010000015">
    <property type="protein sequence ID" value="KAG7497827.1"/>
    <property type="molecule type" value="Genomic_DNA"/>
</dbReference>
<keyword evidence="3" id="KW-1185">Reference proteome</keyword>
<name>A0AAV6QXH3_SOLSE</name>
<feature type="region of interest" description="Disordered" evidence="1">
    <location>
        <begin position="1"/>
        <end position="32"/>
    </location>
</feature>
<organism evidence="2 3">
    <name type="scientific">Solea senegalensis</name>
    <name type="common">Senegalese sole</name>
    <dbReference type="NCBI Taxonomy" id="28829"/>
    <lineage>
        <taxon>Eukaryota</taxon>
        <taxon>Metazoa</taxon>
        <taxon>Chordata</taxon>
        <taxon>Craniata</taxon>
        <taxon>Vertebrata</taxon>
        <taxon>Euteleostomi</taxon>
        <taxon>Actinopterygii</taxon>
        <taxon>Neopterygii</taxon>
        <taxon>Teleostei</taxon>
        <taxon>Neoteleostei</taxon>
        <taxon>Acanthomorphata</taxon>
        <taxon>Carangaria</taxon>
        <taxon>Pleuronectiformes</taxon>
        <taxon>Pleuronectoidei</taxon>
        <taxon>Soleidae</taxon>
        <taxon>Solea</taxon>
    </lineage>
</organism>
<evidence type="ECO:0000313" key="2">
    <source>
        <dbReference type="EMBL" id="KAG7497827.1"/>
    </source>
</evidence>
<gene>
    <name evidence="2" type="ORF">JOB18_044387</name>
</gene>
<sequence>MSSQDAEKSKEPTKHAKQPALTVTPVHKSQRRGRAPWLVSELEKPLELVLRSRRAHRATSDGSRGLERAPLNLSDQFGLAEPACVSSAANLVSSLQDHDWRLLLLFDWLKWAPVSLQQPPARFALTLHQDLPVCFGNHPKSPALPRRLVLADWIPTDADASNAVSSPFGVQLKINRITYTEPGTLPTAPFSAFLFETCLSRVTAEIGQFTRNAINSVTVCHR</sequence>